<dbReference type="GO" id="GO:0080008">
    <property type="term" value="C:Cul4-RING E3 ubiquitin ligase complex"/>
    <property type="evidence" value="ECO:0007669"/>
    <property type="project" value="TreeGrafter"/>
</dbReference>
<dbReference type="PANTHER" id="PTHR15574:SF21">
    <property type="entry name" value="DDB1- AND CUL4-ASSOCIATED FACTOR 8"/>
    <property type="match status" value="1"/>
</dbReference>
<organism evidence="5 6">
    <name type="scientific">Marchantia polymorpha subsp. ruderalis</name>
    <dbReference type="NCBI Taxonomy" id="1480154"/>
    <lineage>
        <taxon>Eukaryota</taxon>
        <taxon>Viridiplantae</taxon>
        <taxon>Streptophyta</taxon>
        <taxon>Embryophyta</taxon>
        <taxon>Marchantiophyta</taxon>
        <taxon>Marchantiopsida</taxon>
        <taxon>Marchantiidae</taxon>
        <taxon>Marchantiales</taxon>
        <taxon>Marchantiaceae</taxon>
        <taxon>Marchantia</taxon>
    </lineage>
</organism>
<sequence length="681" mass="76188">MSERRKGKEEEREAKGSVEELTRRSACVAFLGTAGRSISGREDCGRGDERRGGRGVWAWAARDVGSRSILALLFLLLLPRPPGDLGLPVLPHHRHHPCAIGLCSISSVVSDECRRSLADAPGCTEMRCNSLECTVMLLQVSGRALRNEGSLACLVLLRCCWVPSGECGHRELWLSEIVVGDEAVGRPRPPWGTMHKSELYRCGSREIWQRQTGNLHPIAFARKSGGCEDLIKRLKLFTKLEWHDGCVNTVHFNPSGELLVSASDDTEIVIWDWAANIRKLSYPSGHHQNVFQARIMPFSDDRSIVSCAADGQVRHGEISETGRVTTKKLAKHRGRAHKLAIEPGSPRTFFSCGEDGVVQHFDLREEKSTKLFTCNTPGRKHRRSKSVVRLNTIAINPRNPHYFAIGGSDEYARVYDIRKVAMDGADVQPVDCFSPAHLVGDDTVHITCVAYSQQEELLASYNDELVYLFDKDMGMGPDPLTWQKEHRHGGGEPIQDPKPLVFVGHRNSKTVKGVNFFGPNTEYVVSGSDCGWIYIWRKRDGKLVNMLHGDAQVVNCLEPHPFITVLATSGIERDVKIWTPTSDRLGSLPADANKTMEKNRREREEGPHISHIEPRVFMHVMRLQSRAAERDRQVDRLTMHSAEFDIDDHDHDYGENADSNSSDEDSSDEGSRMGPRECIIS</sequence>
<evidence type="ECO:0000256" key="1">
    <source>
        <dbReference type="ARBA" id="ARBA00022574"/>
    </source>
</evidence>
<evidence type="ECO:0000313" key="6">
    <source>
        <dbReference type="Proteomes" id="UP000077202"/>
    </source>
</evidence>
<dbReference type="Pfam" id="PF00400">
    <property type="entry name" value="WD40"/>
    <property type="match status" value="2"/>
</dbReference>
<evidence type="ECO:0000256" key="2">
    <source>
        <dbReference type="ARBA" id="ARBA00022737"/>
    </source>
</evidence>
<proteinExistence type="predicted"/>
<feature type="region of interest" description="Disordered" evidence="4">
    <location>
        <begin position="643"/>
        <end position="681"/>
    </location>
</feature>
<dbReference type="InterPro" id="IPR015943">
    <property type="entry name" value="WD40/YVTN_repeat-like_dom_sf"/>
</dbReference>
<dbReference type="SUPFAM" id="SSF50978">
    <property type="entry name" value="WD40 repeat-like"/>
    <property type="match status" value="1"/>
</dbReference>
<dbReference type="Gene3D" id="2.130.10.10">
    <property type="entry name" value="YVTN repeat-like/Quinoprotein amine dehydrogenase"/>
    <property type="match status" value="1"/>
</dbReference>
<keyword evidence="6" id="KW-1185">Reference proteome</keyword>
<feature type="region of interest" description="Disordered" evidence="4">
    <location>
        <begin position="1"/>
        <end position="20"/>
    </location>
</feature>
<gene>
    <name evidence="5" type="ORF">AXG93_93s1350</name>
</gene>
<dbReference type="InterPro" id="IPR036322">
    <property type="entry name" value="WD40_repeat_dom_sf"/>
</dbReference>
<accession>A0A176WUL0</accession>
<dbReference type="InterPro" id="IPR001680">
    <property type="entry name" value="WD40_rpt"/>
</dbReference>
<reference evidence="5" key="1">
    <citation type="submission" date="2016-03" db="EMBL/GenBank/DDBJ databases">
        <title>Mechanisms controlling the formation of the plant cell surface in tip-growing cells are functionally conserved among land plants.</title>
        <authorList>
            <person name="Honkanen S."/>
            <person name="Jones V.A."/>
            <person name="Morieri G."/>
            <person name="Champion C."/>
            <person name="Hetherington A.J."/>
            <person name="Kelly S."/>
            <person name="Saint-Marcoux D."/>
            <person name="Proust H."/>
            <person name="Prescott H."/>
            <person name="Dolan L."/>
        </authorList>
    </citation>
    <scope>NUCLEOTIDE SEQUENCE [LARGE SCALE GENOMIC DNA]</scope>
    <source>
        <tissue evidence="5">Whole gametophyte</tissue>
    </source>
</reference>
<feature type="compositionally biased region" description="Basic and acidic residues" evidence="4">
    <location>
        <begin position="594"/>
        <end position="609"/>
    </location>
</feature>
<dbReference type="AlphaFoldDB" id="A0A176WUL0"/>
<dbReference type="Proteomes" id="UP000077202">
    <property type="component" value="Unassembled WGS sequence"/>
</dbReference>
<dbReference type="EMBL" id="LVLJ01000012">
    <property type="protein sequence ID" value="OAE35996.1"/>
    <property type="molecule type" value="Genomic_DNA"/>
</dbReference>
<name>A0A176WUL0_MARPO</name>
<protein>
    <submittedName>
        <fullName evidence="5">Uncharacterized protein</fullName>
    </submittedName>
</protein>
<dbReference type="PROSITE" id="PS50294">
    <property type="entry name" value="WD_REPEATS_REGION"/>
    <property type="match status" value="1"/>
</dbReference>
<dbReference type="SMART" id="SM00320">
    <property type="entry name" value="WD40"/>
    <property type="match status" value="7"/>
</dbReference>
<dbReference type="GO" id="GO:0005737">
    <property type="term" value="C:cytoplasm"/>
    <property type="evidence" value="ECO:0007669"/>
    <property type="project" value="TreeGrafter"/>
</dbReference>
<evidence type="ECO:0000256" key="4">
    <source>
        <dbReference type="SAM" id="MobiDB-lite"/>
    </source>
</evidence>
<comment type="caution">
    <text evidence="5">The sequence shown here is derived from an EMBL/GenBank/DDBJ whole genome shotgun (WGS) entry which is preliminary data.</text>
</comment>
<feature type="repeat" description="WD" evidence="3">
    <location>
        <begin position="240"/>
        <end position="272"/>
    </location>
</feature>
<dbReference type="InterPro" id="IPR045151">
    <property type="entry name" value="DCAF8"/>
</dbReference>
<dbReference type="PANTHER" id="PTHR15574">
    <property type="entry name" value="WD REPEAT DOMAIN-CONTAINING FAMILY"/>
    <property type="match status" value="1"/>
</dbReference>
<keyword evidence="1 3" id="KW-0853">WD repeat</keyword>
<evidence type="ECO:0000256" key="3">
    <source>
        <dbReference type="PROSITE-ProRule" id="PRU00221"/>
    </source>
</evidence>
<feature type="region of interest" description="Disordered" evidence="4">
    <location>
        <begin position="586"/>
        <end position="609"/>
    </location>
</feature>
<evidence type="ECO:0000313" key="5">
    <source>
        <dbReference type="EMBL" id="OAE35996.1"/>
    </source>
</evidence>
<dbReference type="PROSITE" id="PS50082">
    <property type="entry name" value="WD_REPEATS_2"/>
    <property type="match status" value="1"/>
</dbReference>
<keyword evidence="2" id="KW-0677">Repeat</keyword>